<dbReference type="AlphaFoldDB" id="A0A4S8V2Y2"/>
<proteinExistence type="predicted"/>
<evidence type="ECO:0000256" key="2">
    <source>
        <dbReference type="ARBA" id="ARBA00023128"/>
    </source>
</evidence>
<reference evidence="4 5" key="1">
    <citation type="submission" date="2018-10" db="EMBL/GenBank/DDBJ databases">
        <title>Fifty Aureobasidium pullulans genomes reveal a recombining polyextremotolerant generalist.</title>
        <authorList>
            <person name="Gostincar C."/>
            <person name="Turk M."/>
            <person name="Zajc J."/>
            <person name="Gunde-Cimerman N."/>
        </authorList>
    </citation>
    <scope>NUCLEOTIDE SEQUENCE [LARGE SCALE GENOMIC DNA]</scope>
    <source>
        <strain evidence="4 5">EXF-11318</strain>
    </source>
</reference>
<protein>
    <submittedName>
        <fullName evidence="4">Uncharacterized protein</fullName>
    </submittedName>
</protein>
<organism evidence="4 5">
    <name type="scientific">Aureobasidium pullulans</name>
    <name type="common">Black yeast</name>
    <name type="synonym">Pullularia pullulans</name>
    <dbReference type="NCBI Taxonomy" id="5580"/>
    <lineage>
        <taxon>Eukaryota</taxon>
        <taxon>Fungi</taxon>
        <taxon>Dikarya</taxon>
        <taxon>Ascomycota</taxon>
        <taxon>Pezizomycotina</taxon>
        <taxon>Dothideomycetes</taxon>
        <taxon>Dothideomycetidae</taxon>
        <taxon>Dothideales</taxon>
        <taxon>Saccotheciaceae</taxon>
        <taxon>Aureobasidium</taxon>
    </lineage>
</organism>
<accession>A0A4S8V2Y2</accession>
<dbReference type="InterPro" id="IPR021278">
    <property type="entry name" value="ATP19"/>
</dbReference>
<evidence type="ECO:0000256" key="3">
    <source>
        <dbReference type="ARBA" id="ARBA00023136"/>
    </source>
</evidence>
<dbReference type="Pfam" id="PF11022">
    <property type="entry name" value="ATP19"/>
    <property type="match status" value="1"/>
</dbReference>
<dbReference type="Proteomes" id="UP000308014">
    <property type="component" value="Unassembled WGS sequence"/>
</dbReference>
<dbReference type="GO" id="GO:0031966">
    <property type="term" value="C:mitochondrial membrane"/>
    <property type="evidence" value="ECO:0007669"/>
    <property type="project" value="UniProtKB-SubCell"/>
</dbReference>
<sequence length="298" mass="33303">MVVMYNIMGRQVGSHHLALGILTSLFAGIGYASSGGSKKITGSTPPINASSKDEADFIQYVASFVLSSGSERARNIGYKGQERPEKTHYSNHTKRMLTSCFHQQAVPQGEREEGGQALDSGSQEIIYSPIRQKSYGNYESKPISCVYIFYTDVPLHKCDDLAQGMSFELMKPDSRTLDCFHHHIFCMCQLAAPLFLSTTDYMPTPSARPFDVIRTPSKSFHRTFFGNRHMSAILLVERSGRLRKGKPKLQPRHVLTCSPSRTASRLLDLDSWTLVPTPRQTYRALTSSLHIRDAAALH</sequence>
<dbReference type="PANTHER" id="PTHR28074">
    <property type="entry name" value="ATP SYNTHASE SUBUNIT K, MITOCHONDRIAL"/>
    <property type="match status" value="1"/>
</dbReference>
<dbReference type="PANTHER" id="PTHR28074:SF1">
    <property type="entry name" value="ATP SYNTHASE SUBUNIT K, MITOCHONDRIAL"/>
    <property type="match status" value="1"/>
</dbReference>
<evidence type="ECO:0000313" key="4">
    <source>
        <dbReference type="EMBL" id="THW05559.1"/>
    </source>
</evidence>
<keyword evidence="2" id="KW-0496">Mitochondrion</keyword>
<comment type="subcellular location">
    <subcellularLocation>
        <location evidence="1">Mitochondrion membrane</location>
    </subcellularLocation>
</comment>
<dbReference type="EMBL" id="QZAJ01000846">
    <property type="protein sequence ID" value="THW05559.1"/>
    <property type="molecule type" value="Genomic_DNA"/>
</dbReference>
<name>A0A4S8V2Y2_AURPU</name>
<dbReference type="GO" id="GO:0015986">
    <property type="term" value="P:proton motive force-driven ATP synthesis"/>
    <property type="evidence" value="ECO:0007669"/>
    <property type="project" value="TreeGrafter"/>
</dbReference>
<keyword evidence="3" id="KW-0472">Membrane</keyword>
<gene>
    <name evidence="4" type="ORF">D6D24_10214</name>
</gene>
<evidence type="ECO:0000256" key="1">
    <source>
        <dbReference type="ARBA" id="ARBA00004325"/>
    </source>
</evidence>
<comment type="caution">
    <text evidence="4">The sequence shown here is derived from an EMBL/GenBank/DDBJ whole genome shotgun (WGS) entry which is preliminary data.</text>
</comment>
<evidence type="ECO:0000313" key="5">
    <source>
        <dbReference type="Proteomes" id="UP000308014"/>
    </source>
</evidence>